<dbReference type="Proteomes" id="UP000004200">
    <property type="component" value="Unassembled WGS sequence"/>
</dbReference>
<reference evidence="1 2" key="1">
    <citation type="submission" date="2011-06" db="EMBL/GenBank/DDBJ databases">
        <title>The draft genome of Thiorhodococcus drewsii AZ1.</title>
        <authorList>
            <consortium name="US DOE Joint Genome Institute (JGI-PGF)"/>
            <person name="Lucas S."/>
            <person name="Han J."/>
            <person name="Lapidus A."/>
            <person name="Cheng J.-F."/>
            <person name="Goodwin L."/>
            <person name="Pitluck S."/>
            <person name="Peters L."/>
            <person name="Land M.L."/>
            <person name="Hauser L."/>
            <person name="Vogl K."/>
            <person name="Liu Z."/>
            <person name="Imhoff J."/>
            <person name="Thiel V."/>
            <person name="Frigaard N.-U."/>
            <person name="Bryant D.A."/>
            <person name="Woyke T.J."/>
        </authorList>
    </citation>
    <scope>NUCLEOTIDE SEQUENCE [LARGE SCALE GENOMIC DNA]</scope>
    <source>
        <strain evidence="1 2">AZ1</strain>
    </source>
</reference>
<proteinExistence type="predicted"/>
<protein>
    <recommendedName>
        <fullName evidence="3">ApeA N-terminal domain-containing protein</fullName>
    </recommendedName>
</protein>
<comment type="caution">
    <text evidence="1">The sequence shown here is derived from an EMBL/GenBank/DDBJ whole genome shotgun (WGS) entry which is preliminary data.</text>
</comment>
<evidence type="ECO:0008006" key="3">
    <source>
        <dbReference type="Google" id="ProtNLM"/>
    </source>
</evidence>
<gene>
    <name evidence="1" type="ORF">ThidrDRAFT_4185</name>
</gene>
<accession>G2E7C2</accession>
<dbReference type="EMBL" id="AFWT01000049">
    <property type="protein sequence ID" value="EGV28028.1"/>
    <property type="molecule type" value="Genomic_DNA"/>
</dbReference>
<keyword evidence="2" id="KW-1185">Reference proteome</keyword>
<dbReference type="AlphaFoldDB" id="G2E7C2"/>
<name>G2E7C2_9GAMM</name>
<evidence type="ECO:0000313" key="2">
    <source>
        <dbReference type="Proteomes" id="UP000004200"/>
    </source>
</evidence>
<organism evidence="1 2">
    <name type="scientific">Thiorhodococcus drewsii AZ1</name>
    <dbReference type="NCBI Taxonomy" id="765913"/>
    <lineage>
        <taxon>Bacteria</taxon>
        <taxon>Pseudomonadati</taxon>
        <taxon>Pseudomonadota</taxon>
        <taxon>Gammaproteobacteria</taxon>
        <taxon>Chromatiales</taxon>
        <taxon>Chromatiaceae</taxon>
        <taxon>Thiorhodococcus</taxon>
    </lineage>
</organism>
<evidence type="ECO:0000313" key="1">
    <source>
        <dbReference type="EMBL" id="EGV28028.1"/>
    </source>
</evidence>
<sequence length="454" mass="51643">MPGAERIPVAVNIFYDKLDATSLDVTLTVISGAENLRDIHEKIYINRGKDLLIENAWSDGEAVTVNGIYGISQNNAGIITISAQSILIGIGGRIIPESSKCIIEAKLSPGGLLSKNSTRILNSNGSVEIHELDLEGSYWDIDFGRMYIGKKSEFFEDKILNRSALFSFDCTSAFLELTDVCGLCLGDVHEKLTTHLEIICSVLSLAYRVPVRIYEIRYTFIRENSHPELSLPTLQRFRLLENQERTKGEPLLASWNLAGYKFHKIANATLKSSISSAVSKAILYLSLSRTKYLEEAYFLCFMSLEFIIEEILKSKNIRTSIPSGPWKRIEGSLRACVKLDTDDSLHEYYDEIVIKFPELKRFSFNNKLLKAINVLEVNTEGLWKEMKFEDGLKDATKIRNQLFHSGEVTSFSDMHSNLIRLQFLSERILLKVLGWQQDDVWMWNDFELRNANQI</sequence>